<evidence type="ECO:0000313" key="4">
    <source>
        <dbReference type="Proteomes" id="UP000501568"/>
    </source>
</evidence>
<feature type="domain" description="Rcc01698-like C-terminal" evidence="2">
    <location>
        <begin position="479"/>
        <end position="574"/>
    </location>
</feature>
<proteinExistence type="predicted"/>
<feature type="domain" description="Tip attachment protein J" evidence="1">
    <location>
        <begin position="232"/>
        <end position="384"/>
    </location>
</feature>
<protein>
    <submittedName>
        <fullName evidence="3">Uncharacterized protein</fullName>
    </submittedName>
</protein>
<reference evidence="3 4" key="1">
    <citation type="submission" date="2020-02" db="EMBL/GenBank/DDBJ databases">
        <authorList>
            <person name="Zheng R.K."/>
            <person name="Sun C.M."/>
        </authorList>
    </citation>
    <scope>NUCLEOTIDE SEQUENCE [LARGE SCALE GENOMIC DNA]</scope>
    <source>
        <strain evidence="4">zrk23</strain>
    </source>
</reference>
<sequence>MATLVLTAAGTMLGGPVGGAIGATLGGTIDREVLFKPGGREGPRLTELAVQTSSYGTQIPRLFGAMRVAGSVIWATDLIEHRSTSGGKGQPRTTSYGYTVSLAVALSGRPIRSVGRIWADGKLLRGAAGDFKVRTGYRLYHGREGQPVDPLIAAAEGADNAPAYRGVAYAVFEDLDLAEYGNRIPSMTFEIFADEGAVAAADIAAELSGGLVSGESGSVPLEGFSAQGASLRAVAETLAGAANGWFGFVDTGARMRHGAGDAIPLSDDGMRSARGGADPAGRSIASIDGVPRSLSLTHYDAARDYQAGLQRAVRPGAGIREARLELPAAISAGSARTIAQAALARLDRERERRTLTLGWEAIGLSPGTRVTVNGTPGLWRVDRWSLEAMVLRVELLRITAAPLPVSASGGRVLSPPDLRVGDTVLQAFELPLLDEAAVAVPRLGVAAAGTGSGWRSAGLLLSTDGGGRWGDIGATALPAVLGTVDVAPGSAPASLIDHINHIDVTLAQAGMTLADADDLALDGGANLALIGEELVQFGSATALGEGQWRLATLWRGRRGTEDASGDHQAGEPFVLIDGDTLRTIDLAASLIGGEVHVLAQGAGDSEGVSTVAPVTGRSVLPLSPVHPEALRHADGTTSLKWIRRSRSGWRWIDGVDAPLGEEAERYRLTITPTGGDARVVEVSEPGYLLSSEDRLSGCAIAIRQVGTFGTSSPLELQLSPAGESQ</sequence>
<evidence type="ECO:0000259" key="1">
    <source>
        <dbReference type="Pfam" id="PF13550"/>
    </source>
</evidence>
<dbReference type="InterPro" id="IPR032876">
    <property type="entry name" value="J_dom"/>
</dbReference>
<dbReference type="AlphaFoldDB" id="A0A6G6Y9G3"/>
<organism evidence="3 4">
    <name type="scientific">Stakelama tenebrarum</name>
    <dbReference type="NCBI Taxonomy" id="2711215"/>
    <lineage>
        <taxon>Bacteria</taxon>
        <taxon>Pseudomonadati</taxon>
        <taxon>Pseudomonadota</taxon>
        <taxon>Alphaproteobacteria</taxon>
        <taxon>Sphingomonadales</taxon>
        <taxon>Sphingomonadaceae</taxon>
        <taxon>Stakelama</taxon>
    </lineage>
</organism>
<dbReference type="EMBL" id="CP049109">
    <property type="protein sequence ID" value="QIG81559.1"/>
    <property type="molecule type" value="Genomic_DNA"/>
</dbReference>
<dbReference type="Pfam" id="PF13550">
    <property type="entry name" value="Phage-tail_3"/>
    <property type="match status" value="1"/>
</dbReference>
<evidence type="ECO:0000313" key="3">
    <source>
        <dbReference type="EMBL" id="QIG81559.1"/>
    </source>
</evidence>
<name>A0A6G6Y9G3_9SPHN</name>
<dbReference type="Pfam" id="PF23666">
    <property type="entry name" value="Rcc01698_C"/>
    <property type="match status" value="1"/>
</dbReference>
<dbReference type="RefSeq" id="WP_165328486.1">
    <property type="nucleotide sequence ID" value="NZ_CP049109.1"/>
</dbReference>
<keyword evidence="4" id="KW-1185">Reference proteome</keyword>
<dbReference type="Proteomes" id="UP000501568">
    <property type="component" value="Chromosome"/>
</dbReference>
<evidence type="ECO:0000259" key="2">
    <source>
        <dbReference type="Pfam" id="PF23666"/>
    </source>
</evidence>
<dbReference type="InterPro" id="IPR056490">
    <property type="entry name" value="Rcc01698_C"/>
</dbReference>
<dbReference type="KEGG" id="spzr:G5C33_18380"/>
<gene>
    <name evidence="3" type="ORF">G5C33_18380</name>
</gene>
<accession>A0A6G6Y9G3</accession>